<dbReference type="InterPro" id="IPR039425">
    <property type="entry name" value="RNA_pol_sigma-70-like"/>
</dbReference>
<evidence type="ECO:0000313" key="9">
    <source>
        <dbReference type="EMBL" id="OYR17269.1"/>
    </source>
</evidence>
<dbReference type="GO" id="GO:0006352">
    <property type="term" value="P:DNA-templated transcription initiation"/>
    <property type="evidence" value="ECO:0007669"/>
    <property type="project" value="InterPro"/>
</dbReference>
<evidence type="ECO:0000259" key="7">
    <source>
        <dbReference type="Pfam" id="PF04542"/>
    </source>
</evidence>
<dbReference type="GO" id="GO:0016987">
    <property type="term" value="F:sigma factor activity"/>
    <property type="evidence" value="ECO:0007669"/>
    <property type="project" value="UniProtKB-KW"/>
</dbReference>
<dbReference type="Gene3D" id="1.10.1740.10">
    <property type="match status" value="1"/>
</dbReference>
<dbReference type="InterPro" id="IPR013324">
    <property type="entry name" value="RNA_pol_sigma_r3/r4-like"/>
</dbReference>
<evidence type="ECO:0000256" key="1">
    <source>
        <dbReference type="ARBA" id="ARBA00010641"/>
    </source>
</evidence>
<evidence type="ECO:0000259" key="8">
    <source>
        <dbReference type="Pfam" id="PF08281"/>
    </source>
</evidence>
<dbReference type="PANTHER" id="PTHR43133:SF25">
    <property type="entry name" value="RNA POLYMERASE SIGMA FACTOR RFAY-RELATED"/>
    <property type="match status" value="1"/>
</dbReference>
<comment type="caution">
    <text evidence="9">The sequence shown here is derived from an EMBL/GenBank/DDBJ whole genome shotgun (WGS) entry which is preliminary data.</text>
</comment>
<dbReference type="AlphaFoldDB" id="A0A256FQZ4"/>
<dbReference type="SUPFAM" id="SSF88659">
    <property type="entry name" value="Sigma3 and sigma4 domains of RNA polymerase sigma factors"/>
    <property type="match status" value="1"/>
</dbReference>
<dbReference type="CDD" id="cd06171">
    <property type="entry name" value="Sigma70_r4"/>
    <property type="match status" value="1"/>
</dbReference>
<feature type="domain" description="RNA polymerase sigma factor 70 region 4 type 2" evidence="8">
    <location>
        <begin position="102"/>
        <end position="152"/>
    </location>
</feature>
<name>A0A256FQZ4_9HYPH</name>
<dbReference type="PROSITE" id="PS01063">
    <property type="entry name" value="SIGMA70_ECF"/>
    <property type="match status" value="1"/>
</dbReference>
<dbReference type="InterPro" id="IPR013325">
    <property type="entry name" value="RNA_pol_sigma_r2"/>
</dbReference>
<keyword evidence="2 6" id="KW-0805">Transcription regulation</keyword>
<keyword evidence="10" id="KW-1185">Reference proteome</keyword>
<dbReference type="InterPro" id="IPR007627">
    <property type="entry name" value="RNA_pol_sigma70_r2"/>
</dbReference>
<evidence type="ECO:0000256" key="5">
    <source>
        <dbReference type="ARBA" id="ARBA00023163"/>
    </source>
</evidence>
<evidence type="ECO:0000256" key="4">
    <source>
        <dbReference type="ARBA" id="ARBA00023125"/>
    </source>
</evidence>
<dbReference type="Proteomes" id="UP000216345">
    <property type="component" value="Unassembled WGS sequence"/>
</dbReference>
<evidence type="ECO:0000313" key="10">
    <source>
        <dbReference type="Proteomes" id="UP000216345"/>
    </source>
</evidence>
<evidence type="ECO:0000256" key="6">
    <source>
        <dbReference type="RuleBase" id="RU000716"/>
    </source>
</evidence>
<dbReference type="OrthoDB" id="9803470at2"/>
<dbReference type="InterPro" id="IPR014284">
    <property type="entry name" value="RNA_pol_sigma-70_dom"/>
</dbReference>
<feature type="domain" description="RNA polymerase sigma-70 region 2" evidence="7">
    <location>
        <begin position="13"/>
        <end position="77"/>
    </location>
</feature>
<organism evidence="9 10">
    <name type="scientific">Brucella rhizosphaerae</name>
    <dbReference type="NCBI Taxonomy" id="571254"/>
    <lineage>
        <taxon>Bacteria</taxon>
        <taxon>Pseudomonadati</taxon>
        <taxon>Pseudomonadota</taxon>
        <taxon>Alphaproteobacteria</taxon>
        <taxon>Hyphomicrobiales</taxon>
        <taxon>Brucellaceae</taxon>
        <taxon>Brucella/Ochrobactrum group</taxon>
        <taxon>Brucella</taxon>
    </lineage>
</organism>
<keyword evidence="3 6" id="KW-0731">Sigma factor</keyword>
<dbReference type="InterPro" id="IPR013249">
    <property type="entry name" value="RNA_pol_sigma70_r4_t2"/>
</dbReference>
<dbReference type="InterPro" id="IPR000838">
    <property type="entry name" value="RNA_pol_sigma70_ECF_CS"/>
</dbReference>
<evidence type="ECO:0000256" key="3">
    <source>
        <dbReference type="ARBA" id="ARBA00023082"/>
    </source>
</evidence>
<dbReference type="NCBIfam" id="TIGR02937">
    <property type="entry name" value="sigma70-ECF"/>
    <property type="match status" value="1"/>
</dbReference>
<accession>A0A256FQZ4</accession>
<evidence type="ECO:0000256" key="2">
    <source>
        <dbReference type="ARBA" id="ARBA00023015"/>
    </source>
</evidence>
<dbReference type="PANTHER" id="PTHR43133">
    <property type="entry name" value="RNA POLYMERASE ECF-TYPE SIGMA FACTO"/>
    <property type="match status" value="1"/>
</dbReference>
<keyword evidence="5 6" id="KW-0804">Transcription</keyword>
<protein>
    <recommendedName>
        <fullName evidence="6">RNA polymerase sigma factor</fullName>
    </recommendedName>
</protein>
<dbReference type="SUPFAM" id="SSF88946">
    <property type="entry name" value="Sigma2 domain of RNA polymerase sigma factors"/>
    <property type="match status" value="1"/>
</dbReference>
<gene>
    <name evidence="9" type="ORF">CEV32_4021</name>
</gene>
<keyword evidence="4 6" id="KW-0238">DNA-binding</keyword>
<dbReference type="InterPro" id="IPR036388">
    <property type="entry name" value="WH-like_DNA-bd_sf"/>
</dbReference>
<dbReference type="Pfam" id="PF04542">
    <property type="entry name" value="Sigma70_r2"/>
    <property type="match status" value="1"/>
</dbReference>
<sequence>MLSQPNFEDELMQLLPALTQFARSLCRQSADAEDLVQETLVKALKNREKYQPYGSLKSWLFTIMKNSFCSRFKRARRETALGDEGGPVINAPQEMAIELQDVGRAYTKLSESHRNVIEMVVFNGLSYQHAATQSGCTIGTIKSRLCRARMQLELDLNSTS</sequence>
<dbReference type="EMBL" id="NNRK01000020">
    <property type="protein sequence ID" value="OYR17269.1"/>
    <property type="molecule type" value="Genomic_DNA"/>
</dbReference>
<proteinExistence type="inferred from homology"/>
<comment type="similarity">
    <text evidence="1 6">Belongs to the sigma-70 factor family. ECF subfamily.</text>
</comment>
<dbReference type="Gene3D" id="1.10.10.10">
    <property type="entry name" value="Winged helix-like DNA-binding domain superfamily/Winged helix DNA-binding domain"/>
    <property type="match status" value="1"/>
</dbReference>
<reference evidence="9 10" key="1">
    <citation type="submission" date="2017-07" db="EMBL/GenBank/DDBJ databases">
        <title>Phylogenetic study on the rhizospheric bacterium Ochrobactrum sp. A44.</title>
        <authorList>
            <person name="Krzyzanowska D.M."/>
            <person name="Ossowicki A."/>
            <person name="Rajewska M."/>
            <person name="Maciag T."/>
            <person name="Kaczynski Z."/>
            <person name="Czerwicka M."/>
            <person name="Jafra S."/>
        </authorList>
    </citation>
    <scope>NUCLEOTIDE SEQUENCE [LARGE SCALE GENOMIC DNA]</scope>
    <source>
        <strain evidence="9 10">PR17</strain>
    </source>
</reference>
<dbReference type="Pfam" id="PF08281">
    <property type="entry name" value="Sigma70_r4_2"/>
    <property type="match status" value="1"/>
</dbReference>
<dbReference type="GO" id="GO:0003677">
    <property type="term" value="F:DNA binding"/>
    <property type="evidence" value="ECO:0007669"/>
    <property type="project" value="UniProtKB-KW"/>
</dbReference>